<gene>
    <name evidence="1" type="ORF">ABP12_00055</name>
</gene>
<name>A0A1V0DZA9_9CAUD</name>
<accession>A0A1V0DZA9</accession>
<evidence type="ECO:0000313" key="2">
    <source>
        <dbReference type="Proteomes" id="UP000221758"/>
    </source>
</evidence>
<organism evidence="1 2">
    <name type="scientific">Acinetobacter phage WCHABP12</name>
    <dbReference type="NCBI Taxonomy" id="1965454"/>
    <lineage>
        <taxon>Viruses</taxon>
        <taxon>Duplodnaviria</taxon>
        <taxon>Heunggongvirae</taxon>
        <taxon>Uroviricota</taxon>
        <taxon>Caudoviricetes</taxon>
        <taxon>Obolenskvirus</taxon>
        <taxon>Obolenskvirus WCHABP12</taxon>
    </lineage>
</organism>
<protein>
    <submittedName>
        <fullName evidence="1">Uncharacterized protein</fullName>
    </submittedName>
</protein>
<keyword evidence="2" id="KW-1185">Reference proteome</keyword>
<dbReference type="Proteomes" id="UP000221758">
    <property type="component" value="Segment"/>
</dbReference>
<proteinExistence type="predicted"/>
<evidence type="ECO:0000313" key="1">
    <source>
        <dbReference type="EMBL" id="ARB06796.1"/>
    </source>
</evidence>
<dbReference type="OrthoDB" id="14685at10239"/>
<dbReference type="EMBL" id="KY670595">
    <property type="protein sequence ID" value="ARB06796.1"/>
    <property type="molecule type" value="Genomic_DNA"/>
</dbReference>
<reference evidence="1 2" key="1">
    <citation type="submission" date="2017-02" db="EMBL/GenBank/DDBJ databases">
        <title>The complete genome of Acinetobacter Baumannii phage WCHABP12.</title>
        <authorList>
            <person name="Zhou W."/>
            <person name="Feng Y."/>
            <person name="Zong Z."/>
        </authorList>
    </citation>
    <scope>NUCLEOTIDE SEQUENCE [LARGE SCALE GENOMIC DNA]</scope>
</reference>
<sequence>MDFIEAIKKGLEASKNYDRNLDQIIEVINEANKAIYDKTGIVGAFVGVTGDKEFTMTPACRSLNINRQDGFPLTLDTISGHYKAVDKDDLYEVMHSILSHPNFGFYVRRLMENNK</sequence>